<feature type="transmembrane region" description="Helical" evidence="1">
    <location>
        <begin position="342"/>
        <end position="362"/>
    </location>
</feature>
<dbReference type="GO" id="GO:0016746">
    <property type="term" value="F:acyltransferase activity"/>
    <property type="evidence" value="ECO:0007669"/>
    <property type="project" value="UniProtKB-KW"/>
</dbReference>
<dbReference type="PANTHER" id="PTHR23028:SF53">
    <property type="entry name" value="ACYL_TRANSF_3 DOMAIN-CONTAINING PROTEIN"/>
    <property type="match status" value="1"/>
</dbReference>
<feature type="transmembrane region" description="Helical" evidence="1">
    <location>
        <begin position="93"/>
        <end position="112"/>
    </location>
</feature>
<evidence type="ECO:0000259" key="3">
    <source>
        <dbReference type="Pfam" id="PF19040"/>
    </source>
</evidence>
<feature type="domain" description="Acyltransferase 3" evidence="2">
    <location>
        <begin position="27"/>
        <end position="360"/>
    </location>
</feature>
<evidence type="ECO:0000256" key="1">
    <source>
        <dbReference type="SAM" id="Phobius"/>
    </source>
</evidence>
<feature type="transmembrane region" description="Helical" evidence="1">
    <location>
        <begin position="278"/>
        <end position="297"/>
    </location>
</feature>
<protein>
    <submittedName>
        <fullName evidence="4">Acyltransferase</fullName>
    </submittedName>
</protein>
<dbReference type="InterPro" id="IPR050879">
    <property type="entry name" value="Acyltransferase_3"/>
</dbReference>
<feature type="transmembrane region" description="Helical" evidence="1">
    <location>
        <begin position="309"/>
        <end position="330"/>
    </location>
</feature>
<dbReference type="InterPro" id="IPR043968">
    <property type="entry name" value="SGNH"/>
</dbReference>
<feature type="transmembrane region" description="Helical" evidence="1">
    <location>
        <begin position="124"/>
        <end position="144"/>
    </location>
</feature>
<sequence>MSIAVTTDAIAPAKEKPAAPHLDYRPDVDGLRAIAVLPVVIFHAFPALIPGGFVGVDIFFVISGYLITGILLRALNKQQFSLLGFYGRRIKRIFPALITMMITVFLFGWLVLLPDEFEQLGKHIAAGAAFVLNLSLFIDTNLYFGAIEAPLVHLWSLGVEEQFYLVWPLLLWATWRLGRWQVALLGAITVVSFYLNVSAVHEEPLQSFYLPTARLWELSLGGLLAFATQNKAAHGGHESLPSWIPHKGLFGDNARANLGAVLLIGSFAFLHNKMEFPGWWALAPVIGSVLLISAGPGSFISRRVLSQRWMVFVGLISYPLYLWHWPLLSLAHTIDWRDYTPALRVGVVALSFVLAWLTYRYIERPLRGSPKTLKVASGLFATMAVCAVGGWLTYKTQIPARPIPADVAKILAAENEDFPYPKEPGFLNVGTGAKKVLFIGDSTLAQYHWRVDKVLKEHPGNSRGAIFAWRPGCAPHDEITRVAHAKCRQLLVDAIAMAKTAPIESVVIGFSWYSYLTGNRDSDHVGEVRPLLPVADPALENVRRMVEGFAASGKKVYIMQNAPLNPGFAPRQMVQRTIFAPGFRVNSEPASKQHLLTAYEPFLVRLRQIAKDNNATLIDPLGGLCPEGVCPSITKNDEPIYRDAFHLRKFYILESVSYIDPVVLDTGHDSMPGGR</sequence>
<accession>A0ABY3X8B3</accession>
<feature type="transmembrane region" description="Helical" evidence="1">
    <location>
        <begin position="180"/>
        <end position="197"/>
    </location>
</feature>
<keyword evidence="5" id="KW-1185">Reference proteome</keyword>
<evidence type="ECO:0000313" key="4">
    <source>
        <dbReference type="EMBL" id="UNP28804.1"/>
    </source>
</evidence>
<keyword evidence="4" id="KW-0012">Acyltransferase</keyword>
<feature type="transmembrane region" description="Helical" evidence="1">
    <location>
        <begin position="374"/>
        <end position="394"/>
    </location>
</feature>
<dbReference type="RefSeq" id="WP_057944353.1">
    <property type="nucleotide sequence ID" value="NZ_CP011131.1"/>
</dbReference>
<dbReference type="Pfam" id="PF19040">
    <property type="entry name" value="SGNH"/>
    <property type="match status" value="1"/>
</dbReference>
<dbReference type="Pfam" id="PF01757">
    <property type="entry name" value="Acyl_transf_3"/>
    <property type="match status" value="1"/>
</dbReference>
<organism evidence="4 5">
    <name type="scientific">Lysobacter gummosus</name>
    <dbReference type="NCBI Taxonomy" id="262324"/>
    <lineage>
        <taxon>Bacteria</taxon>
        <taxon>Pseudomonadati</taxon>
        <taxon>Pseudomonadota</taxon>
        <taxon>Gammaproteobacteria</taxon>
        <taxon>Lysobacterales</taxon>
        <taxon>Lysobacteraceae</taxon>
        <taxon>Lysobacter</taxon>
    </lineage>
</organism>
<keyword evidence="1" id="KW-0812">Transmembrane</keyword>
<keyword evidence="4" id="KW-0808">Transferase</keyword>
<keyword evidence="1" id="KW-1133">Transmembrane helix</keyword>
<reference evidence="4 5" key="1">
    <citation type="submission" date="2022-03" db="EMBL/GenBank/DDBJ databases">
        <title>Complete genome sequence of Lysobacter capsici VKM B-2533 and Lysobacter gummosus 10.1.1, promising sources of lytic agents.</title>
        <authorList>
            <person name="Tarlachkov S.V."/>
            <person name="Kudryakova I.V."/>
            <person name="Afoshin A.S."/>
            <person name="Leontyevskaya E.A."/>
            <person name="Leontyevskaya N.V."/>
        </authorList>
    </citation>
    <scope>NUCLEOTIDE SEQUENCE [LARGE SCALE GENOMIC DNA]</scope>
    <source>
        <strain evidence="4 5">10.1.1</strain>
    </source>
</reference>
<dbReference type="Proteomes" id="UP000829194">
    <property type="component" value="Chromosome"/>
</dbReference>
<evidence type="ECO:0000259" key="2">
    <source>
        <dbReference type="Pfam" id="PF01757"/>
    </source>
</evidence>
<feature type="transmembrane region" description="Helical" evidence="1">
    <location>
        <begin position="47"/>
        <end position="72"/>
    </location>
</feature>
<keyword evidence="1" id="KW-0472">Membrane</keyword>
<name>A0ABY3X8B3_9GAMM</name>
<feature type="domain" description="SGNH" evidence="3">
    <location>
        <begin position="430"/>
        <end position="647"/>
    </location>
</feature>
<proteinExistence type="predicted"/>
<dbReference type="InterPro" id="IPR002656">
    <property type="entry name" value="Acyl_transf_3_dom"/>
</dbReference>
<dbReference type="EMBL" id="CP093547">
    <property type="protein sequence ID" value="UNP28804.1"/>
    <property type="molecule type" value="Genomic_DNA"/>
</dbReference>
<gene>
    <name evidence="4" type="ORF">MOV92_20345</name>
</gene>
<evidence type="ECO:0000313" key="5">
    <source>
        <dbReference type="Proteomes" id="UP000829194"/>
    </source>
</evidence>
<dbReference type="PANTHER" id="PTHR23028">
    <property type="entry name" value="ACETYLTRANSFERASE"/>
    <property type="match status" value="1"/>
</dbReference>